<evidence type="ECO:0000256" key="6">
    <source>
        <dbReference type="ARBA" id="ARBA00022989"/>
    </source>
</evidence>
<comment type="similarity">
    <text evidence="2">Belongs to the AzlC family.</text>
</comment>
<name>A0A2X1ZPV5_9FIRM</name>
<evidence type="ECO:0000313" key="9">
    <source>
        <dbReference type="EMBL" id="SPY46415.1"/>
    </source>
</evidence>
<dbReference type="EMBL" id="UATM01000032">
    <property type="protein sequence ID" value="SPY46415.1"/>
    <property type="molecule type" value="Genomic_DNA"/>
</dbReference>
<keyword evidence="6 8" id="KW-1133">Transmembrane helix</keyword>
<protein>
    <submittedName>
        <fullName evidence="9">Inner membrane protein YgaZ</fullName>
    </submittedName>
</protein>
<sequence>MIKNLKKVFPLTIPILISFLFIGLSFGIYTSSFGYDFWMPPLTSVVIFSGSIQFVVVEAMHSGMDVLSYILIVAMMNIRHFFYALTCLGKFKDMSGKKKTYAYYALCDEAYSMIMGTEVPSDMKKEDFYLSILILLQSYWFIGTILGGILGNFINFEIQGIDFILTALFLVIFLSQWKQVEDHFPALLGLVASILALIIFGENFILPAMIIILLVLYLAYRRERND</sequence>
<dbReference type="Proteomes" id="UP000250070">
    <property type="component" value="Unassembled WGS sequence"/>
</dbReference>
<gene>
    <name evidence="9" type="primary">ygaZ</name>
    <name evidence="9" type="ORF">NCTC13076_00385</name>
</gene>
<dbReference type="GeneID" id="83861911"/>
<comment type="subcellular location">
    <subcellularLocation>
        <location evidence="1">Cell membrane</location>
        <topology evidence="1">Multi-pass membrane protein</topology>
    </subcellularLocation>
</comment>
<keyword evidence="3" id="KW-0813">Transport</keyword>
<dbReference type="Pfam" id="PF03591">
    <property type="entry name" value="AzlC"/>
    <property type="match status" value="1"/>
</dbReference>
<evidence type="ECO:0000256" key="1">
    <source>
        <dbReference type="ARBA" id="ARBA00004651"/>
    </source>
</evidence>
<evidence type="ECO:0000256" key="3">
    <source>
        <dbReference type="ARBA" id="ARBA00022448"/>
    </source>
</evidence>
<feature type="transmembrane region" description="Helical" evidence="8">
    <location>
        <begin position="12"/>
        <end position="31"/>
    </location>
</feature>
<organism evidence="9 10">
    <name type="scientific">Peptoniphilus harei</name>
    <dbReference type="NCBI Taxonomy" id="54005"/>
    <lineage>
        <taxon>Bacteria</taxon>
        <taxon>Bacillati</taxon>
        <taxon>Bacillota</taxon>
        <taxon>Tissierellia</taxon>
        <taxon>Tissierellales</taxon>
        <taxon>Peptoniphilaceae</taxon>
        <taxon>Peptoniphilus</taxon>
    </lineage>
</organism>
<keyword evidence="4" id="KW-1003">Cell membrane</keyword>
<dbReference type="PANTHER" id="PTHR34979:SF1">
    <property type="entry name" value="INNER MEMBRANE PROTEIN YGAZ"/>
    <property type="match status" value="1"/>
</dbReference>
<dbReference type="GO" id="GO:0005886">
    <property type="term" value="C:plasma membrane"/>
    <property type="evidence" value="ECO:0007669"/>
    <property type="project" value="UniProtKB-SubCell"/>
</dbReference>
<feature type="transmembrane region" description="Helical" evidence="8">
    <location>
        <begin position="128"/>
        <end position="153"/>
    </location>
</feature>
<dbReference type="InterPro" id="IPR011606">
    <property type="entry name" value="Brnchd-chn_aa_trnsp_permease"/>
</dbReference>
<accession>A0A2X1ZPV5</accession>
<dbReference type="OrthoDB" id="3181706at2"/>
<dbReference type="GO" id="GO:1903785">
    <property type="term" value="P:L-valine transmembrane transport"/>
    <property type="evidence" value="ECO:0007669"/>
    <property type="project" value="TreeGrafter"/>
</dbReference>
<proteinExistence type="inferred from homology"/>
<evidence type="ECO:0000256" key="5">
    <source>
        <dbReference type="ARBA" id="ARBA00022692"/>
    </source>
</evidence>
<evidence type="ECO:0000256" key="2">
    <source>
        <dbReference type="ARBA" id="ARBA00010735"/>
    </source>
</evidence>
<feature type="transmembrane region" description="Helical" evidence="8">
    <location>
        <begin position="189"/>
        <end position="220"/>
    </location>
</feature>
<evidence type="ECO:0000313" key="10">
    <source>
        <dbReference type="Proteomes" id="UP000250070"/>
    </source>
</evidence>
<dbReference type="RefSeq" id="WP_112889306.1">
    <property type="nucleotide sequence ID" value="NZ_CP068103.1"/>
</dbReference>
<keyword evidence="7 8" id="KW-0472">Membrane</keyword>
<feature type="transmembrane region" description="Helical" evidence="8">
    <location>
        <begin position="37"/>
        <end position="57"/>
    </location>
</feature>
<keyword evidence="5 8" id="KW-0812">Transmembrane</keyword>
<evidence type="ECO:0000256" key="8">
    <source>
        <dbReference type="SAM" id="Phobius"/>
    </source>
</evidence>
<feature type="transmembrane region" description="Helical" evidence="8">
    <location>
        <begin position="160"/>
        <end position="177"/>
    </location>
</feature>
<feature type="transmembrane region" description="Helical" evidence="8">
    <location>
        <begin position="66"/>
        <end position="85"/>
    </location>
</feature>
<evidence type="ECO:0000256" key="4">
    <source>
        <dbReference type="ARBA" id="ARBA00022475"/>
    </source>
</evidence>
<evidence type="ECO:0000256" key="7">
    <source>
        <dbReference type="ARBA" id="ARBA00023136"/>
    </source>
</evidence>
<reference evidence="9 10" key="1">
    <citation type="submission" date="2018-06" db="EMBL/GenBank/DDBJ databases">
        <authorList>
            <consortium name="Pathogen Informatics"/>
            <person name="Doyle S."/>
        </authorList>
    </citation>
    <scope>NUCLEOTIDE SEQUENCE [LARGE SCALE GENOMIC DNA]</scope>
    <source>
        <strain evidence="9 10">NCTC13076</strain>
    </source>
</reference>
<dbReference type="PANTHER" id="PTHR34979">
    <property type="entry name" value="INNER MEMBRANE PROTEIN YGAZ"/>
    <property type="match status" value="1"/>
</dbReference>
<dbReference type="AlphaFoldDB" id="A0A2X1ZPV5"/>